<gene>
    <name evidence="1" type="ORF">MT2528_3890</name>
    <name evidence="2" type="ORF">NVI5450_4070</name>
</gene>
<dbReference type="AlphaFoldDB" id="A0A090K8A5"/>
<dbReference type="GeneID" id="61297692"/>
<evidence type="ECO:0000313" key="2">
    <source>
        <dbReference type="EMBL" id="SGZ14533.1"/>
    </source>
</evidence>
<reference evidence="2 4" key="1">
    <citation type="submission" date="2016-11" db="EMBL/GenBank/DDBJ databases">
        <authorList>
            <person name="Jaros S."/>
            <person name="Januszkiewicz K."/>
            <person name="Wedrychowicz H."/>
        </authorList>
    </citation>
    <scope>NUCLEOTIDE SEQUENCE [LARGE SCALE GENOMIC DNA]</scope>
    <source>
        <strain evidence="2">NVI 5450</strain>
    </source>
</reference>
<reference evidence="1 3" key="2">
    <citation type="submission" date="2016-11" db="EMBL/GenBank/DDBJ databases">
        <authorList>
            <person name="Klemetsen T."/>
        </authorList>
    </citation>
    <scope>NUCLEOTIDE SEQUENCE [LARGE SCALE GENOMIC DNA]</scope>
    <source>
        <strain evidence="1">MT 2528</strain>
    </source>
</reference>
<dbReference type="RefSeq" id="WP_045110289.1">
    <property type="nucleotide sequence ID" value="NZ_CAWQZC010000023.1"/>
</dbReference>
<dbReference type="STRING" id="80854.MVIS_2058"/>
<dbReference type="HOGENOM" id="CLU_2035418_0_0_6"/>
<dbReference type="KEGG" id="mvs:MVIS_2058"/>
<evidence type="ECO:0000313" key="3">
    <source>
        <dbReference type="Proteomes" id="UP000182660"/>
    </source>
</evidence>
<sequence>MDISALTRVEISIPDGISFDSLGLELDDDGSISFDIETLEAVALESGIDVALLDEDYVLQVLLISFYQWHRVQNGDINAVMEDIIEQANDLSAYSDDELIMMLGSAEMDKQANVAISQIVH</sequence>
<evidence type="ECO:0000313" key="1">
    <source>
        <dbReference type="EMBL" id="SGY99681.1"/>
    </source>
</evidence>
<evidence type="ECO:0000313" key="4">
    <source>
        <dbReference type="Proteomes" id="UP000183794"/>
    </source>
</evidence>
<accession>A0A090K8A5</accession>
<name>A0A090K8A5_9GAMM</name>
<protein>
    <submittedName>
        <fullName evidence="2">Uncharacterized protein</fullName>
    </submittedName>
</protein>
<dbReference type="EMBL" id="FPLD01000113">
    <property type="protein sequence ID" value="SGZ14533.1"/>
    <property type="molecule type" value="Genomic_DNA"/>
</dbReference>
<dbReference type="PATRIC" id="fig|80854.5.peg.2197"/>
<keyword evidence="3" id="KW-1185">Reference proteome</keyword>
<dbReference type="OrthoDB" id="6402344at2"/>
<dbReference type="EMBL" id="FPLJ01000086">
    <property type="protein sequence ID" value="SGY99681.1"/>
    <property type="molecule type" value="Genomic_DNA"/>
</dbReference>
<dbReference type="Proteomes" id="UP000183794">
    <property type="component" value="Unassembled WGS sequence"/>
</dbReference>
<proteinExistence type="predicted"/>
<dbReference type="Proteomes" id="UP000182660">
    <property type="component" value="Unassembled WGS sequence"/>
</dbReference>
<organism evidence="2 4">
    <name type="scientific">Moritella viscosa</name>
    <dbReference type="NCBI Taxonomy" id="80854"/>
    <lineage>
        <taxon>Bacteria</taxon>
        <taxon>Pseudomonadati</taxon>
        <taxon>Pseudomonadota</taxon>
        <taxon>Gammaproteobacteria</taxon>
        <taxon>Alteromonadales</taxon>
        <taxon>Moritellaceae</taxon>
        <taxon>Moritella</taxon>
    </lineage>
</organism>